<dbReference type="NCBIfam" id="TIGR01198">
    <property type="entry name" value="pgl"/>
    <property type="match status" value="1"/>
</dbReference>
<proteinExistence type="inferred from homology"/>
<comment type="caution">
    <text evidence="4">The sequence shown here is derived from an EMBL/GenBank/DDBJ whole genome shotgun (WGS) entry which is preliminary data.</text>
</comment>
<feature type="domain" description="Glucosamine/galactosamine-6-phosphate isomerase" evidence="3">
    <location>
        <begin position="11"/>
        <end position="137"/>
    </location>
</feature>
<dbReference type="GO" id="GO:0006098">
    <property type="term" value="P:pentose-phosphate shunt"/>
    <property type="evidence" value="ECO:0007669"/>
    <property type="project" value="InterPro"/>
</dbReference>
<dbReference type="Pfam" id="PF01182">
    <property type="entry name" value="Glucosamine_iso"/>
    <property type="match status" value="2"/>
</dbReference>
<evidence type="ECO:0000313" key="4">
    <source>
        <dbReference type="EMBL" id="KAK9744686.1"/>
    </source>
</evidence>
<dbReference type="GO" id="GO:0017057">
    <property type="term" value="F:6-phosphogluconolactonase activity"/>
    <property type="evidence" value="ECO:0007669"/>
    <property type="project" value="UniProtKB-UniRule"/>
</dbReference>
<dbReference type="PANTHER" id="PTHR11054">
    <property type="entry name" value="6-PHOSPHOGLUCONOLACTONASE"/>
    <property type="match status" value="1"/>
</dbReference>
<dbReference type="InterPro" id="IPR006148">
    <property type="entry name" value="Glc/Gal-6P_isomerase"/>
</dbReference>
<dbReference type="InterPro" id="IPR005900">
    <property type="entry name" value="6-phosphogluconolactonase_DevB"/>
</dbReference>
<reference evidence="4 5" key="1">
    <citation type="journal article" date="2024" name="BMC Genomics">
        <title>De novo assembly and annotation of Popillia japonica's genome with initial clues to its potential as an invasive pest.</title>
        <authorList>
            <person name="Cucini C."/>
            <person name="Boschi S."/>
            <person name="Funari R."/>
            <person name="Cardaioli E."/>
            <person name="Iannotti N."/>
            <person name="Marturano G."/>
            <person name="Paoli F."/>
            <person name="Bruttini M."/>
            <person name="Carapelli A."/>
            <person name="Frati F."/>
            <person name="Nardi F."/>
        </authorList>
    </citation>
    <scope>NUCLEOTIDE SEQUENCE [LARGE SCALE GENOMIC DNA]</scope>
    <source>
        <strain evidence="4">DMR45628</strain>
    </source>
</reference>
<dbReference type="InterPro" id="IPR039104">
    <property type="entry name" value="6PGL"/>
</dbReference>
<evidence type="ECO:0000256" key="2">
    <source>
        <dbReference type="RuleBase" id="RU365095"/>
    </source>
</evidence>
<dbReference type="AlphaFoldDB" id="A0AAW1MA23"/>
<dbReference type="EC" id="3.1.1.31" evidence="2"/>
<dbReference type="CDD" id="cd01400">
    <property type="entry name" value="6PGL"/>
    <property type="match status" value="1"/>
</dbReference>
<sequence>MSIIIANGTAEVESNLKNILEDVSKVSIEEKNIFKIAISGGSALTYFTNAVLAMRQDFSKWKIFFCDERVVPEDSIDSTYGTVKRGLLIKNTFKDEQFVRIKSGLNASEAAAEYTKQMEQYFKKNALPEFDVVLLGIEAAAEYTKQMEQYFKKNALPEFDVVLLGMGPDGHICSLFPGHKLLDETSVWVASIEDSPKPPSCRITLTLPVVNNARNCIFVATGVEKADIAKKVLIDKDERVPAARVQPNSGNLYWIVEKAVTKYFD</sequence>
<dbReference type="GO" id="GO:0016853">
    <property type="term" value="F:isomerase activity"/>
    <property type="evidence" value="ECO:0007669"/>
    <property type="project" value="UniProtKB-KW"/>
</dbReference>
<evidence type="ECO:0000256" key="1">
    <source>
        <dbReference type="ARBA" id="ARBA00010662"/>
    </source>
</evidence>
<protein>
    <recommendedName>
        <fullName evidence="2">6-phosphogluconolactonase</fullName>
        <shortName evidence="2">6PGL</shortName>
        <ecNumber evidence="2">3.1.1.31</ecNumber>
    </recommendedName>
</protein>
<dbReference type="Proteomes" id="UP001458880">
    <property type="component" value="Unassembled WGS sequence"/>
</dbReference>
<keyword evidence="2" id="KW-0378">Hydrolase</keyword>
<comment type="similarity">
    <text evidence="1 2">Belongs to the glucosamine/galactosamine-6-phosphate isomerase family. 6-phosphogluconolactonase subfamily.</text>
</comment>
<comment type="function">
    <text evidence="2">Hydrolysis of 6-phosphogluconolactone to 6-phosphogluconate.</text>
</comment>
<dbReference type="SUPFAM" id="SSF100950">
    <property type="entry name" value="NagB/RpiA/CoA transferase-like"/>
    <property type="match status" value="2"/>
</dbReference>
<accession>A0AAW1MA23</accession>
<evidence type="ECO:0000259" key="3">
    <source>
        <dbReference type="Pfam" id="PF01182"/>
    </source>
</evidence>
<evidence type="ECO:0000313" key="5">
    <source>
        <dbReference type="Proteomes" id="UP001458880"/>
    </source>
</evidence>
<dbReference type="Gene3D" id="3.40.50.1360">
    <property type="match status" value="2"/>
</dbReference>
<dbReference type="EMBL" id="JASPKY010000055">
    <property type="protein sequence ID" value="KAK9744686.1"/>
    <property type="molecule type" value="Genomic_DNA"/>
</dbReference>
<comment type="catalytic activity">
    <reaction evidence="2">
        <text>6-phospho-D-glucono-1,5-lactone + H2O = 6-phospho-D-gluconate + H(+)</text>
        <dbReference type="Rhea" id="RHEA:12556"/>
        <dbReference type="ChEBI" id="CHEBI:15377"/>
        <dbReference type="ChEBI" id="CHEBI:15378"/>
        <dbReference type="ChEBI" id="CHEBI:57955"/>
        <dbReference type="ChEBI" id="CHEBI:58759"/>
        <dbReference type="EC" id="3.1.1.31"/>
    </reaction>
</comment>
<dbReference type="GO" id="GO:0005975">
    <property type="term" value="P:carbohydrate metabolic process"/>
    <property type="evidence" value="ECO:0007669"/>
    <property type="project" value="UniProtKB-UniRule"/>
</dbReference>
<comment type="pathway">
    <text evidence="2">Carbohydrate degradation; pentose phosphate pathway; D-ribulose 5-phosphate from D-glucose 6-phosphate (oxidative stage): step 2/3.</text>
</comment>
<name>A0AAW1MA23_POPJA</name>
<keyword evidence="5" id="KW-1185">Reference proteome</keyword>
<keyword evidence="4" id="KW-0413">Isomerase</keyword>
<organism evidence="4 5">
    <name type="scientific">Popillia japonica</name>
    <name type="common">Japanese beetle</name>
    <dbReference type="NCBI Taxonomy" id="7064"/>
    <lineage>
        <taxon>Eukaryota</taxon>
        <taxon>Metazoa</taxon>
        <taxon>Ecdysozoa</taxon>
        <taxon>Arthropoda</taxon>
        <taxon>Hexapoda</taxon>
        <taxon>Insecta</taxon>
        <taxon>Pterygota</taxon>
        <taxon>Neoptera</taxon>
        <taxon>Endopterygota</taxon>
        <taxon>Coleoptera</taxon>
        <taxon>Polyphaga</taxon>
        <taxon>Scarabaeiformia</taxon>
        <taxon>Scarabaeidae</taxon>
        <taxon>Rutelinae</taxon>
        <taxon>Popillia</taxon>
    </lineage>
</organism>
<dbReference type="InterPro" id="IPR037171">
    <property type="entry name" value="NagB/RpiA_transferase-like"/>
</dbReference>
<feature type="domain" description="Glucosamine/galactosamine-6-phosphate isomerase" evidence="3">
    <location>
        <begin position="138"/>
        <end position="254"/>
    </location>
</feature>
<gene>
    <name evidence="4" type="ORF">QE152_g7510</name>
</gene>
<dbReference type="PANTHER" id="PTHR11054:SF0">
    <property type="entry name" value="6-PHOSPHOGLUCONOLACTONASE"/>
    <property type="match status" value="1"/>
</dbReference>